<organism evidence="1 2">
    <name type="scientific">Trichonephila clavipes</name>
    <name type="common">Golden silk orbweaver</name>
    <name type="synonym">Nephila clavipes</name>
    <dbReference type="NCBI Taxonomy" id="2585209"/>
    <lineage>
        <taxon>Eukaryota</taxon>
        <taxon>Metazoa</taxon>
        <taxon>Ecdysozoa</taxon>
        <taxon>Arthropoda</taxon>
        <taxon>Chelicerata</taxon>
        <taxon>Arachnida</taxon>
        <taxon>Araneae</taxon>
        <taxon>Araneomorphae</taxon>
        <taxon>Entelegynae</taxon>
        <taxon>Araneoidea</taxon>
        <taxon>Nephilidae</taxon>
        <taxon>Trichonephila</taxon>
    </lineage>
</organism>
<dbReference type="AlphaFoldDB" id="A0A8X6VQB6"/>
<dbReference type="Proteomes" id="UP000887159">
    <property type="component" value="Unassembled WGS sequence"/>
</dbReference>
<gene>
    <name evidence="1" type="ORF">TNCV_1087811</name>
</gene>
<reference evidence="1" key="1">
    <citation type="submission" date="2020-08" db="EMBL/GenBank/DDBJ databases">
        <title>Multicomponent nature underlies the extraordinary mechanical properties of spider dragline silk.</title>
        <authorList>
            <person name="Kono N."/>
            <person name="Nakamura H."/>
            <person name="Mori M."/>
            <person name="Yoshida Y."/>
            <person name="Ohtoshi R."/>
            <person name="Malay A.D."/>
            <person name="Moran D.A.P."/>
            <person name="Tomita M."/>
            <person name="Numata K."/>
            <person name="Arakawa K."/>
        </authorList>
    </citation>
    <scope>NUCLEOTIDE SEQUENCE</scope>
</reference>
<protein>
    <submittedName>
        <fullName evidence="1">HTH CENPB-type domain-containing protein</fullName>
    </submittedName>
</protein>
<accession>A0A8X6VQB6</accession>
<evidence type="ECO:0000313" key="1">
    <source>
        <dbReference type="EMBL" id="GFY17004.1"/>
    </source>
</evidence>
<proteinExistence type="predicted"/>
<sequence length="120" mass="13586">MKQSEPSTSTSQAGKEFSASKGWLTGFLKRNALHNIKITEESATANEGAAKLFPEEVAKIMEDGDYFADQVFNADETGLYWKKWSTVLTSQRMKKLQVDLKQVKIESPYYFVAMYQEIGC</sequence>
<name>A0A8X6VQB6_TRICX</name>
<dbReference type="EMBL" id="BMAU01021343">
    <property type="protein sequence ID" value="GFY17004.1"/>
    <property type="molecule type" value="Genomic_DNA"/>
</dbReference>
<comment type="caution">
    <text evidence="1">The sequence shown here is derived from an EMBL/GenBank/DDBJ whole genome shotgun (WGS) entry which is preliminary data.</text>
</comment>
<evidence type="ECO:0000313" key="2">
    <source>
        <dbReference type="Proteomes" id="UP000887159"/>
    </source>
</evidence>
<keyword evidence="2" id="KW-1185">Reference proteome</keyword>